<dbReference type="AlphaFoldDB" id="A0A7S3EX68"/>
<dbReference type="GO" id="GO:0030014">
    <property type="term" value="C:CCR4-NOT complex"/>
    <property type="evidence" value="ECO:0007669"/>
    <property type="project" value="InterPro"/>
</dbReference>
<evidence type="ECO:0000259" key="11">
    <source>
        <dbReference type="PROSITE" id="PS50089"/>
    </source>
</evidence>
<evidence type="ECO:0000256" key="8">
    <source>
        <dbReference type="PROSITE-ProRule" id="PRU00175"/>
    </source>
</evidence>
<evidence type="ECO:0000256" key="6">
    <source>
        <dbReference type="ARBA" id="ARBA00023054"/>
    </source>
</evidence>
<gene>
    <name evidence="13" type="ORF">HERI1096_LOCUS14018</name>
</gene>
<organism evidence="13">
    <name type="scientific">Haptolina ericina</name>
    <dbReference type="NCBI Taxonomy" id="156174"/>
    <lineage>
        <taxon>Eukaryota</taxon>
        <taxon>Haptista</taxon>
        <taxon>Haptophyta</taxon>
        <taxon>Prymnesiophyceae</taxon>
        <taxon>Prymnesiales</taxon>
        <taxon>Prymnesiaceae</taxon>
        <taxon>Haptolina</taxon>
    </lineage>
</organism>
<keyword evidence="6" id="KW-0175">Coiled coil</keyword>
<evidence type="ECO:0000256" key="3">
    <source>
        <dbReference type="ARBA" id="ARBA00022771"/>
    </source>
</evidence>
<dbReference type="InterPro" id="IPR013083">
    <property type="entry name" value="Znf_RING/FYVE/PHD"/>
</dbReference>
<keyword evidence="4" id="KW-0862">Zinc</keyword>
<dbReference type="InterPro" id="IPR000504">
    <property type="entry name" value="RRM_dom"/>
</dbReference>
<evidence type="ECO:0000256" key="5">
    <source>
        <dbReference type="ARBA" id="ARBA00022884"/>
    </source>
</evidence>
<name>A0A7S3EX68_9EUKA</name>
<dbReference type="CDD" id="cd16618">
    <property type="entry name" value="mRING-HC-C4C4_CNOT4"/>
    <property type="match status" value="1"/>
</dbReference>
<dbReference type="CDD" id="cd12438">
    <property type="entry name" value="RRM_CNOT4"/>
    <property type="match status" value="1"/>
</dbReference>
<dbReference type="Pfam" id="PF14570">
    <property type="entry name" value="zf-RING_4"/>
    <property type="match status" value="1"/>
</dbReference>
<proteinExistence type="predicted"/>
<feature type="region of interest" description="Disordered" evidence="10">
    <location>
        <begin position="362"/>
        <end position="409"/>
    </location>
</feature>
<evidence type="ECO:0000256" key="9">
    <source>
        <dbReference type="PROSITE-ProRule" id="PRU00176"/>
    </source>
</evidence>
<feature type="region of interest" description="Disordered" evidence="10">
    <location>
        <begin position="78"/>
        <end position="106"/>
    </location>
</feature>
<feature type="domain" description="RRM" evidence="12">
    <location>
        <begin position="191"/>
        <end position="276"/>
    </location>
</feature>
<feature type="compositionally biased region" description="Basic and acidic residues" evidence="10">
    <location>
        <begin position="78"/>
        <end position="103"/>
    </location>
</feature>
<dbReference type="SMART" id="SM00360">
    <property type="entry name" value="RRM"/>
    <property type="match status" value="1"/>
</dbReference>
<evidence type="ECO:0000256" key="4">
    <source>
        <dbReference type="ARBA" id="ARBA00022833"/>
    </source>
</evidence>
<evidence type="ECO:0000256" key="10">
    <source>
        <dbReference type="SAM" id="MobiDB-lite"/>
    </source>
</evidence>
<dbReference type="Gene3D" id="3.30.70.330">
    <property type="match status" value="1"/>
</dbReference>
<dbReference type="SUPFAM" id="SSF57850">
    <property type="entry name" value="RING/U-box"/>
    <property type="match status" value="1"/>
</dbReference>
<evidence type="ECO:0000256" key="1">
    <source>
        <dbReference type="ARBA" id="ARBA00004123"/>
    </source>
</evidence>
<dbReference type="SUPFAM" id="SSF54928">
    <property type="entry name" value="RNA-binding domain, RBD"/>
    <property type="match status" value="1"/>
</dbReference>
<evidence type="ECO:0008006" key="14">
    <source>
        <dbReference type="Google" id="ProtNLM"/>
    </source>
</evidence>
<protein>
    <recommendedName>
        <fullName evidence="14">RING-type domain-containing protein</fullName>
    </recommendedName>
</protein>
<keyword evidence="7" id="KW-0539">Nucleus</keyword>
<feature type="compositionally biased region" description="Basic and acidic residues" evidence="10">
    <location>
        <begin position="880"/>
        <end position="889"/>
    </location>
</feature>
<keyword evidence="2" id="KW-0479">Metal-binding</keyword>
<reference evidence="13" key="1">
    <citation type="submission" date="2021-01" db="EMBL/GenBank/DDBJ databases">
        <authorList>
            <person name="Corre E."/>
            <person name="Pelletier E."/>
            <person name="Niang G."/>
            <person name="Scheremetjew M."/>
            <person name="Finn R."/>
            <person name="Kale V."/>
            <person name="Holt S."/>
            <person name="Cochrane G."/>
            <person name="Meng A."/>
            <person name="Brown T."/>
            <person name="Cohen L."/>
        </authorList>
    </citation>
    <scope>NUCLEOTIDE SEQUENCE</scope>
    <source>
        <strain evidence="13">CCMP281</strain>
    </source>
</reference>
<dbReference type="PANTHER" id="PTHR12603:SF0">
    <property type="entry name" value="CCR4-NOT TRANSCRIPTION COMPLEX SUBUNIT 4"/>
    <property type="match status" value="1"/>
</dbReference>
<dbReference type="GO" id="GO:0005634">
    <property type="term" value="C:nucleus"/>
    <property type="evidence" value="ECO:0007669"/>
    <property type="project" value="UniProtKB-SubCell"/>
</dbReference>
<dbReference type="GO" id="GO:0004842">
    <property type="term" value="F:ubiquitin-protein transferase activity"/>
    <property type="evidence" value="ECO:0007669"/>
    <property type="project" value="InterPro"/>
</dbReference>
<dbReference type="PROSITE" id="PS50102">
    <property type="entry name" value="RRM"/>
    <property type="match status" value="1"/>
</dbReference>
<dbReference type="SMART" id="SM00361">
    <property type="entry name" value="RRM_1"/>
    <property type="match status" value="1"/>
</dbReference>
<dbReference type="Gene3D" id="3.30.40.10">
    <property type="entry name" value="Zinc/RING finger domain, C3HC4 (zinc finger)"/>
    <property type="match status" value="1"/>
</dbReference>
<dbReference type="InterPro" id="IPR039780">
    <property type="entry name" value="Mot2"/>
</dbReference>
<dbReference type="InterPro" id="IPR039515">
    <property type="entry name" value="NOT4_mRING-HC-C4C4"/>
</dbReference>
<evidence type="ECO:0000259" key="12">
    <source>
        <dbReference type="PROSITE" id="PS50102"/>
    </source>
</evidence>
<feature type="compositionally biased region" description="Acidic residues" evidence="10">
    <location>
        <begin position="484"/>
        <end position="494"/>
    </location>
</feature>
<keyword evidence="5 9" id="KW-0694">RNA-binding</keyword>
<dbReference type="GO" id="GO:0003723">
    <property type="term" value="F:RNA binding"/>
    <property type="evidence" value="ECO:0007669"/>
    <property type="project" value="UniProtKB-UniRule"/>
</dbReference>
<accession>A0A7S3EX68</accession>
<evidence type="ECO:0000313" key="13">
    <source>
        <dbReference type="EMBL" id="CAE0113358.1"/>
    </source>
</evidence>
<feature type="compositionally biased region" description="Low complexity" evidence="10">
    <location>
        <begin position="155"/>
        <end position="164"/>
    </location>
</feature>
<keyword evidence="3 8" id="KW-0863">Zinc-finger</keyword>
<dbReference type="InterPro" id="IPR003954">
    <property type="entry name" value="RRM_euk-type"/>
</dbReference>
<dbReference type="GO" id="GO:0016567">
    <property type="term" value="P:protein ubiquitination"/>
    <property type="evidence" value="ECO:0007669"/>
    <property type="project" value="TreeGrafter"/>
</dbReference>
<evidence type="ECO:0000256" key="7">
    <source>
        <dbReference type="ARBA" id="ARBA00023242"/>
    </source>
</evidence>
<comment type="subcellular location">
    <subcellularLocation>
        <location evidence="1">Nucleus</location>
    </subcellularLocation>
</comment>
<dbReference type="FunFam" id="3.30.40.10:FF:000006">
    <property type="entry name" value="CCR4-NOT transcription complex subunit 4"/>
    <property type="match status" value="1"/>
</dbReference>
<evidence type="ECO:0000256" key="2">
    <source>
        <dbReference type="ARBA" id="ARBA00022723"/>
    </source>
</evidence>
<feature type="domain" description="RING-type" evidence="11">
    <location>
        <begin position="8"/>
        <end position="51"/>
    </location>
</feature>
<dbReference type="Pfam" id="PF00076">
    <property type="entry name" value="RRM_1"/>
    <property type="match status" value="1"/>
</dbReference>
<dbReference type="InterPro" id="IPR012677">
    <property type="entry name" value="Nucleotide-bd_a/b_plait_sf"/>
</dbReference>
<dbReference type="EMBL" id="HBHX01025146">
    <property type="protein sequence ID" value="CAE0113358.1"/>
    <property type="molecule type" value="Transcribed_RNA"/>
</dbReference>
<dbReference type="PANTHER" id="PTHR12603">
    <property type="entry name" value="CCR4-NOT TRANSCRIPTION COMPLEX RELATED"/>
    <property type="match status" value="1"/>
</dbReference>
<dbReference type="InterPro" id="IPR034261">
    <property type="entry name" value="CNOT4_RRM"/>
</dbReference>
<dbReference type="InterPro" id="IPR035979">
    <property type="entry name" value="RBD_domain_sf"/>
</dbReference>
<feature type="compositionally biased region" description="Low complexity" evidence="10">
    <location>
        <begin position="499"/>
        <end position="509"/>
    </location>
</feature>
<dbReference type="InterPro" id="IPR001841">
    <property type="entry name" value="Znf_RING"/>
</dbReference>
<dbReference type="PROSITE" id="PS50089">
    <property type="entry name" value="ZF_RING_2"/>
    <property type="match status" value="1"/>
</dbReference>
<feature type="region of interest" description="Disordered" evidence="10">
    <location>
        <begin position="832"/>
        <end position="889"/>
    </location>
</feature>
<feature type="region of interest" description="Disordered" evidence="10">
    <location>
        <begin position="482"/>
        <end position="534"/>
    </location>
</feature>
<dbReference type="GO" id="GO:0008270">
    <property type="term" value="F:zinc ion binding"/>
    <property type="evidence" value="ECO:0007669"/>
    <property type="project" value="UniProtKB-KW"/>
</dbReference>
<sequence>MMETDDCCPLCMEDMDVTDKNFRPCKCGYQICLFCYRHIKDDLNGLCPACRTPYDEANVTFVTPDPQEMAKLAKEKKAKELKDKKEQQAKEKRDAELKSRQEAQTRIAASAAAASAAASAGNCAPPPGSSASATASLVAGVRSAASGGVMSTTSACSSSVGSAVRQPSKVVPPTRPDMREVGPPMRVIQRTLVYVMGLSPRIAKEDILRRHEYFGQYGKILRIQVNSSHLHSASNGLPSCSCYITYSNRDEAEQAILAVDNVVLDGRALKASFGTTKSPHAVAQGPNGTSHEGAPLHEPMAEREEFQRHAIIDPGRSVSASAPSGSSVAVSAAMATAPPVVAPTVAGSSAALTASLAPASVAPAQSSQPERPIAAGNGNWDCSPPSPSFAPVAPSSVPPPASRLHSSEHPPFSVAATDIAAASDLSAACSDKMSSTGFIGGGSIAPGASSLAAADVMHGNCPMGSDAEPWAMLGSFEDLLNGIVDDDDDDEEETSLPGSSRFARFFSSSPDDEPSRLAAPSTAPPASSPLSSLGGIKLEAPEAEDNWQQGFRALLPNVNISFSAFGDGAMPPGALGSDVLAQPPAQAAAGLSLGSVGGLGGLVGFGAFGSSALSQQPKFPSRCNGLPNAPHSSTGFSGSECGHVAGGASCASGGGAGSVVDIGCGNVGGVSSASNSAGVCSGNGGGNPGVGSSAGLGGNSFALGSDQLACGFGAGLGSSALNGAASSEVSLLSQLSASGPLPGAQLPNSQLSSQLQSLLQGANSGHSAANGLTQSSQRAVGGGLLPNSDGSAAAAPLVSGASPPSSGLWSGSSAGGLMPGWLPSEGLLPLKGDDSGLVDQQRDLSAAGKMGKKDVSGANGGADRGAKPKNKRGGTSNRGGKGESKPVHK</sequence>
<feature type="region of interest" description="Disordered" evidence="10">
    <location>
        <begin position="155"/>
        <end position="181"/>
    </location>
</feature>